<evidence type="ECO:0000259" key="3">
    <source>
        <dbReference type="SMART" id="SM00460"/>
    </source>
</evidence>
<feature type="compositionally biased region" description="Low complexity" evidence="1">
    <location>
        <begin position="563"/>
        <end position="590"/>
    </location>
</feature>
<dbReference type="PANTHER" id="PTHR42736">
    <property type="entry name" value="PROTEIN-GLUTAMINE GAMMA-GLUTAMYLTRANSFERASE"/>
    <property type="match status" value="1"/>
</dbReference>
<keyword evidence="5" id="KW-1185">Reference proteome</keyword>
<feature type="transmembrane region" description="Helical" evidence="2">
    <location>
        <begin position="218"/>
        <end position="237"/>
    </location>
</feature>
<evidence type="ECO:0000256" key="2">
    <source>
        <dbReference type="SAM" id="Phobius"/>
    </source>
</evidence>
<dbReference type="PANTHER" id="PTHR42736:SF1">
    <property type="entry name" value="PROTEIN-GLUTAMINE GAMMA-GLUTAMYLTRANSFERASE"/>
    <property type="match status" value="1"/>
</dbReference>
<dbReference type="InterPro" id="IPR038765">
    <property type="entry name" value="Papain-like_cys_pep_sf"/>
</dbReference>
<evidence type="ECO:0000313" key="5">
    <source>
        <dbReference type="Proteomes" id="UP000644610"/>
    </source>
</evidence>
<dbReference type="SUPFAM" id="SSF54001">
    <property type="entry name" value="Cysteine proteinases"/>
    <property type="match status" value="1"/>
</dbReference>
<dbReference type="Pfam" id="PF11992">
    <property type="entry name" value="TgpA_N"/>
    <property type="match status" value="1"/>
</dbReference>
<feature type="region of interest" description="Disordered" evidence="1">
    <location>
        <begin position="824"/>
        <end position="861"/>
    </location>
</feature>
<feature type="region of interest" description="Disordered" evidence="1">
    <location>
        <begin position="310"/>
        <end position="332"/>
    </location>
</feature>
<dbReference type="Pfam" id="PF01841">
    <property type="entry name" value="Transglut_core"/>
    <property type="match status" value="1"/>
</dbReference>
<feature type="transmembrane region" description="Helical" evidence="2">
    <location>
        <begin position="614"/>
        <end position="635"/>
    </location>
</feature>
<sequence length="861" mass="90397">MRLPIAAGLATAAVSLTLYPLFEGGAWFWASMGAIVVTAAIGMGASRLAAPPWAAPPAMVLALGVYLTAAFTGSKAWIGFIPTKDSVALLGELLGGGFDDIQRFAPPVPANTGITLLTAGGVGLMAILVDLFTVRLRRAALAGLPLLALFTVPAAVLTDPISWPAFVIGAFGYIGLLVADGRERLGKWGRAVFVRRARTVTADAAPDTGRLALSGRRIGVTAIGLAVLVPALLPNLAPAPLFSFGVGNGLGPGGGNIGIPDAIAELGGELRQEANDTVLTYTSSDDLPRYLRIYSLDVFDGTKWTVNPLRGRPEDRVSEGPLPPAPGLDPTMPVKRAETHIAISDDIRTLRFLPLPYPATQVAADGDWRADRNSLMVFSTDDEAAGLDYRVVTGEPEPTPQQLDLAAPDSSGRRYLDLPPGLDPRVAGLAQRVTEGAETHYQQAVKLQEWFTKSGAFTYSLKASGSGGDALSQFILTDRSGYCEQFASAMAVMARMLGIPAKVSIGFTGGTKIGDVWTVRTHDAHAWPELYFAGVGWLRFEPTPGGGAGQGTAQVPQYTLPVTPTASPSPGASPGASAGADDATGDAAPAPRNPREIDRDLGGVPIVADPGMPLLVKIAIGVAAALLILLIPAAVRLSSRYRRRRILDKVAFAVPDPDVPDPRVGDSDADLIASGEASARKRRRAVTADAPVRVAPAVEAAWAELCDLLIDFGRARRPGESPRALGRRVTETLRPDPGTTASITAITSAEERRRYARTVHGPAPVAVDLKRVRQALAAAASRKRRLGAALAPLSTLLRLRALGEKALDGFDRLENIRLVAGRSRGGAGDMADDTAGNRAVTVRDVQENGSSQERSLTGSRS</sequence>
<dbReference type="Gene3D" id="3.10.620.30">
    <property type="match status" value="1"/>
</dbReference>
<feature type="transmembrane region" description="Helical" evidence="2">
    <location>
        <begin position="113"/>
        <end position="132"/>
    </location>
</feature>
<keyword evidence="2" id="KW-0472">Membrane</keyword>
<dbReference type="InterPro" id="IPR002931">
    <property type="entry name" value="Transglutaminase-like"/>
</dbReference>
<name>A0A8J3USG3_9ACTN</name>
<keyword evidence="2" id="KW-1133">Transmembrane helix</keyword>
<feature type="transmembrane region" description="Helical" evidence="2">
    <location>
        <begin position="58"/>
        <end position="80"/>
    </location>
</feature>
<feature type="domain" description="Transglutaminase-like" evidence="3">
    <location>
        <begin position="475"/>
        <end position="544"/>
    </location>
</feature>
<dbReference type="EMBL" id="BOOQ01000002">
    <property type="protein sequence ID" value="GII43785.1"/>
    <property type="molecule type" value="Genomic_DNA"/>
</dbReference>
<gene>
    <name evidence="4" type="ORF">Psi02_02090</name>
</gene>
<evidence type="ECO:0000256" key="1">
    <source>
        <dbReference type="SAM" id="MobiDB-lite"/>
    </source>
</evidence>
<feature type="region of interest" description="Disordered" evidence="1">
    <location>
        <begin position="546"/>
        <end position="600"/>
    </location>
</feature>
<organism evidence="4 5">
    <name type="scientific">Planotetraspora silvatica</name>
    <dbReference type="NCBI Taxonomy" id="234614"/>
    <lineage>
        <taxon>Bacteria</taxon>
        <taxon>Bacillati</taxon>
        <taxon>Actinomycetota</taxon>
        <taxon>Actinomycetes</taxon>
        <taxon>Streptosporangiales</taxon>
        <taxon>Streptosporangiaceae</taxon>
        <taxon>Planotetraspora</taxon>
    </lineage>
</organism>
<protein>
    <submittedName>
        <fullName evidence="4">Transglutaminase</fullName>
    </submittedName>
</protein>
<keyword evidence="2" id="KW-0812">Transmembrane</keyword>
<dbReference type="SMART" id="SM00460">
    <property type="entry name" value="TGc"/>
    <property type="match status" value="1"/>
</dbReference>
<dbReference type="Proteomes" id="UP000644610">
    <property type="component" value="Unassembled WGS sequence"/>
</dbReference>
<dbReference type="AlphaFoldDB" id="A0A8J3USG3"/>
<feature type="transmembrane region" description="Helical" evidence="2">
    <location>
        <begin position="163"/>
        <end position="180"/>
    </location>
</feature>
<accession>A0A8J3USG3</accession>
<reference evidence="4" key="1">
    <citation type="submission" date="2021-01" db="EMBL/GenBank/DDBJ databases">
        <title>Whole genome shotgun sequence of Planotetraspora silvatica NBRC 100141.</title>
        <authorList>
            <person name="Komaki H."/>
            <person name="Tamura T."/>
        </authorList>
    </citation>
    <scope>NUCLEOTIDE SEQUENCE</scope>
    <source>
        <strain evidence="4">NBRC 100141</strain>
    </source>
</reference>
<feature type="transmembrane region" description="Helical" evidence="2">
    <location>
        <begin position="139"/>
        <end position="157"/>
    </location>
</feature>
<feature type="transmembrane region" description="Helical" evidence="2">
    <location>
        <begin position="26"/>
        <end position="46"/>
    </location>
</feature>
<feature type="compositionally biased region" description="Polar residues" evidence="1">
    <location>
        <begin position="847"/>
        <end position="861"/>
    </location>
</feature>
<comment type="caution">
    <text evidence="4">The sequence shown here is derived from an EMBL/GenBank/DDBJ whole genome shotgun (WGS) entry which is preliminary data.</text>
</comment>
<dbReference type="InterPro" id="IPR021878">
    <property type="entry name" value="TgpA_N"/>
</dbReference>
<proteinExistence type="predicted"/>
<evidence type="ECO:0000313" key="4">
    <source>
        <dbReference type="EMBL" id="GII43785.1"/>
    </source>
</evidence>
<dbReference type="InterPro" id="IPR052901">
    <property type="entry name" value="Bact_TGase-like"/>
</dbReference>
<dbReference type="RefSeq" id="WP_203970779.1">
    <property type="nucleotide sequence ID" value="NZ_BAAAKY010000005.1"/>
</dbReference>